<evidence type="ECO:0000256" key="1">
    <source>
        <dbReference type="SAM" id="MobiDB-lite"/>
    </source>
</evidence>
<evidence type="ECO:0000313" key="5">
    <source>
        <dbReference type="Proteomes" id="UP001597351"/>
    </source>
</evidence>
<dbReference type="Pfam" id="PF25302">
    <property type="entry name" value="NADase_transloc"/>
    <property type="match status" value="1"/>
</dbReference>
<dbReference type="InterPro" id="IPR008979">
    <property type="entry name" value="Galactose-bd-like_sf"/>
</dbReference>
<feature type="domain" description="NAD glycohydrolase translocation F5/8 type C" evidence="3">
    <location>
        <begin position="199"/>
        <end position="333"/>
    </location>
</feature>
<dbReference type="SUPFAM" id="SSF49785">
    <property type="entry name" value="Galactose-binding domain-like"/>
    <property type="match status" value="1"/>
</dbReference>
<protein>
    <recommendedName>
        <fullName evidence="3">NAD glycohydrolase translocation F5/8 type C domain-containing protein</fullName>
    </recommendedName>
</protein>
<feature type="region of interest" description="Disordered" evidence="1">
    <location>
        <begin position="36"/>
        <end position="60"/>
    </location>
</feature>
<organism evidence="4 5">
    <name type="scientific">Nocardioides aestuarii</name>
    <dbReference type="NCBI Taxonomy" id="252231"/>
    <lineage>
        <taxon>Bacteria</taxon>
        <taxon>Bacillati</taxon>
        <taxon>Actinomycetota</taxon>
        <taxon>Actinomycetes</taxon>
        <taxon>Propionibacteriales</taxon>
        <taxon>Nocardioidaceae</taxon>
        <taxon>Nocardioides</taxon>
    </lineage>
</organism>
<dbReference type="Proteomes" id="UP001597351">
    <property type="component" value="Unassembled WGS sequence"/>
</dbReference>
<dbReference type="NCBIfam" id="NF047619">
    <property type="entry name" value="NADase_discoid"/>
    <property type="match status" value="1"/>
</dbReference>
<keyword evidence="5" id="KW-1185">Reference proteome</keyword>
<dbReference type="RefSeq" id="WP_343915399.1">
    <property type="nucleotide sequence ID" value="NZ_BAAAJT010000002.1"/>
</dbReference>
<keyword evidence="2" id="KW-0812">Transmembrane</keyword>
<feature type="transmembrane region" description="Helical" evidence="2">
    <location>
        <begin position="111"/>
        <end position="133"/>
    </location>
</feature>
<accession>A0ABW4TJ55</accession>
<evidence type="ECO:0000256" key="2">
    <source>
        <dbReference type="SAM" id="Phobius"/>
    </source>
</evidence>
<comment type="caution">
    <text evidence="4">The sequence shown here is derived from an EMBL/GenBank/DDBJ whole genome shotgun (WGS) entry which is preliminary data.</text>
</comment>
<dbReference type="InterPro" id="IPR057561">
    <property type="entry name" value="NADase_transloc"/>
</dbReference>
<reference evidence="5" key="1">
    <citation type="journal article" date="2019" name="Int. J. Syst. Evol. Microbiol.">
        <title>The Global Catalogue of Microorganisms (GCM) 10K type strain sequencing project: providing services to taxonomists for standard genome sequencing and annotation.</title>
        <authorList>
            <consortium name="The Broad Institute Genomics Platform"/>
            <consortium name="The Broad Institute Genome Sequencing Center for Infectious Disease"/>
            <person name="Wu L."/>
            <person name="Ma J."/>
        </authorList>
    </citation>
    <scope>NUCLEOTIDE SEQUENCE [LARGE SCALE GENOMIC DNA]</scope>
    <source>
        <strain evidence="5">CGMCC 1.12477</strain>
    </source>
</reference>
<keyword evidence="2" id="KW-0472">Membrane</keyword>
<evidence type="ECO:0000313" key="4">
    <source>
        <dbReference type="EMBL" id="MFD1945699.1"/>
    </source>
</evidence>
<feature type="region of interest" description="Disordered" evidence="1">
    <location>
        <begin position="139"/>
        <end position="182"/>
    </location>
</feature>
<dbReference type="EMBL" id="JBHUGD010000001">
    <property type="protein sequence ID" value="MFD1945699.1"/>
    <property type="molecule type" value="Genomic_DNA"/>
</dbReference>
<feature type="compositionally biased region" description="Low complexity" evidence="1">
    <location>
        <begin position="44"/>
        <end position="60"/>
    </location>
</feature>
<evidence type="ECO:0000259" key="3">
    <source>
        <dbReference type="Pfam" id="PF25302"/>
    </source>
</evidence>
<proteinExistence type="predicted"/>
<feature type="compositionally biased region" description="Basic and acidic residues" evidence="1">
    <location>
        <begin position="148"/>
        <end position="166"/>
    </location>
</feature>
<sequence length="339" mass="36294">MPTTHHCARCGAGLGDGRFCTSCGEPVDTLADWRTDTAERPRVEAGPSAPAEPPTTATAPEPARFRLFADEDDEDDDHTEPTRVVPVAAYDAAYEEEADDVATPRRGGGSWVPWASGFAVMALIAGLGAFLLLADSDDPAESAADPAATEREPRERPANRSRDRTPEQTTEPEPAPDGPADLARYVGIEAPKPAPPSQDNSGNVVRYDVEQMVDGVPETTWRTPGDATGATITLTFDEPTVLSEVGLINGYAKVGQDKQGILDWYHGNRRVLAVEWSFDDGTVKTQKLGDTTIMQTVSLPQVETTAVKLKLLKVSPPGPGRASRDYTAISDVQLFGHTA</sequence>
<keyword evidence="2" id="KW-1133">Transmembrane helix</keyword>
<dbReference type="Gene3D" id="2.60.120.260">
    <property type="entry name" value="Galactose-binding domain-like"/>
    <property type="match status" value="1"/>
</dbReference>
<name>A0ABW4TJ55_9ACTN</name>
<gene>
    <name evidence="4" type="ORF">ACFSDE_02760</name>
</gene>